<dbReference type="EMBL" id="JAVXUP010001027">
    <property type="protein sequence ID" value="KAK3017081.1"/>
    <property type="molecule type" value="Genomic_DNA"/>
</dbReference>
<dbReference type="AlphaFoldDB" id="A0AA88VX63"/>
<reference evidence="1" key="1">
    <citation type="submission" date="2022-12" db="EMBL/GenBank/DDBJ databases">
        <title>Draft genome assemblies for two species of Escallonia (Escalloniales).</title>
        <authorList>
            <person name="Chanderbali A."/>
            <person name="Dervinis C."/>
            <person name="Anghel I."/>
            <person name="Soltis D."/>
            <person name="Soltis P."/>
            <person name="Zapata F."/>
        </authorList>
    </citation>
    <scope>NUCLEOTIDE SEQUENCE</scope>
    <source>
        <strain evidence="1">UCBG64.0493</strain>
        <tissue evidence="1">Leaf</tissue>
    </source>
</reference>
<evidence type="ECO:0000313" key="2">
    <source>
        <dbReference type="Proteomes" id="UP001188597"/>
    </source>
</evidence>
<evidence type="ECO:0000313" key="1">
    <source>
        <dbReference type="EMBL" id="KAK3017081.1"/>
    </source>
</evidence>
<dbReference type="Proteomes" id="UP001188597">
    <property type="component" value="Unassembled WGS sequence"/>
</dbReference>
<name>A0AA88VX63_9ASTE</name>
<proteinExistence type="predicted"/>
<organism evidence="1 2">
    <name type="scientific">Escallonia herrerae</name>
    <dbReference type="NCBI Taxonomy" id="1293975"/>
    <lineage>
        <taxon>Eukaryota</taxon>
        <taxon>Viridiplantae</taxon>
        <taxon>Streptophyta</taxon>
        <taxon>Embryophyta</taxon>
        <taxon>Tracheophyta</taxon>
        <taxon>Spermatophyta</taxon>
        <taxon>Magnoliopsida</taxon>
        <taxon>eudicotyledons</taxon>
        <taxon>Gunneridae</taxon>
        <taxon>Pentapetalae</taxon>
        <taxon>asterids</taxon>
        <taxon>campanulids</taxon>
        <taxon>Escalloniales</taxon>
        <taxon>Escalloniaceae</taxon>
        <taxon>Escallonia</taxon>
    </lineage>
</organism>
<protein>
    <submittedName>
        <fullName evidence="1">Uncharacterized protein</fullName>
    </submittedName>
</protein>
<gene>
    <name evidence="1" type="ORF">RJ639_007012</name>
</gene>
<accession>A0AA88VX63</accession>
<keyword evidence="2" id="KW-1185">Reference proteome</keyword>
<comment type="caution">
    <text evidence="1">The sequence shown here is derived from an EMBL/GenBank/DDBJ whole genome shotgun (WGS) entry which is preliminary data.</text>
</comment>
<sequence length="127" mass="14419">MTISIDGALYWAAFTYLEDCDHGEIFLDDTKLIKFDVAREEFKEVKVPIQTKEYYDTLALASLASASPDTELGCEGVAHRDDLLVLEYQHAFRNINVPLVKWKLLFLLMLGRNGTAAAHVEFGFTMR</sequence>